<keyword evidence="3" id="KW-1185">Reference proteome</keyword>
<keyword evidence="1" id="KW-1133">Transmembrane helix</keyword>
<evidence type="ECO:0008006" key="4">
    <source>
        <dbReference type="Google" id="ProtNLM"/>
    </source>
</evidence>
<feature type="transmembrane region" description="Helical" evidence="1">
    <location>
        <begin position="34"/>
        <end position="55"/>
    </location>
</feature>
<evidence type="ECO:0000313" key="3">
    <source>
        <dbReference type="Proteomes" id="UP000070186"/>
    </source>
</evidence>
<dbReference type="NCBIfam" id="NF033634">
    <property type="entry name" value="SLATT_1"/>
    <property type="match status" value="1"/>
</dbReference>
<keyword evidence="1" id="KW-0812">Transmembrane</keyword>
<protein>
    <recommendedName>
        <fullName evidence="4">DUF4231 domain-containing protein</fullName>
    </recommendedName>
</protein>
<keyword evidence="1" id="KW-0472">Membrane</keyword>
<evidence type="ECO:0000313" key="2">
    <source>
        <dbReference type="EMBL" id="KXB30606.1"/>
    </source>
</evidence>
<evidence type="ECO:0000256" key="1">
    <source>
        <dbReference type="SAM" id="Phobius"/>
    </source>
</evidence>
<accession>A0A133XI98</accession>
<gene>
    <name evidence="2" type="ORF">AT959_12410</name>
</gene>
<name>A0A133XI98_9RHOO</name>
<dbReference type="EMBL" id="LODL01000021">
    <property type="protein sequence ID" value="KXB30606.1"/>
    <property type="molecule type" value="Genomic_DNA"/>
</dbReference>
<proteinExistence type="predicted"/>
<comment type="caution">
    <text evidence="2">The sequence shown here is derived from an EMBL/GenBank/DDBJ whole genome shotgun (WGS) entry which is preliminary data.</text>
</comment>
<reference evidence="2 3" key="1">
    <citation type="submission" date="2015-12" db="EMBL/GenBank/DDBJ databases">
        <title>Nitrous oxide reduction kinetics distinguish bacteria harboring typical versus atypical NosZ.</title>
        <authorList>
            <person name="Yoon S."/>
            <person name="Nissen S."/>
            <person name="Park D."/>
            <person name="Sanford R.A."/>
            <person name="Loeffler F.E."/>
        </authorList>
    </citation>
    <scope>NUCLEOTIDE SEQUENCE [LARGE SCALE GENOMIC DNA]</scope>
    <source>
        <strain evidence="2 3">ATCC BAA-841</strain>
    </source>
</reference>
<dbReference type="Pfam" id="PF14015">
    <property type="entry name" value="DUF4231"/>
    <property type="match status" value="1"/>
</dbReference>
<dbReference type="Proteomes" id="UP000070186">
    <property type="component" value="Unassembled WGS sequence"/>
</dbReference>
<dbReference type="AlphaFoldDB" id="A0A133XI98"/>
<dbReference type="InterPro" id="IPR025325">
    <property type="entry name" value="DUF4231"/>
</dbReference>
<organism evidence="2 3">
    <name type="scientific">Dechloromonas denitrificans</name>
    <dbReference type="NCBI Taxonomy" id="281362"/>
    <lineage>
        <taxon>Bacteria</taxon>
        <taxon>Pseudomonadati</taxon>
        <taxon>Pseudomonadota</taxon>
        <taxon>Betaproteobacteria</taxon>
        <taxon>Rhodocyclales</taxon>
        <taxon>Azonexaceae</taxon>
        <taxon>Dechloromonas</taxon>
    </lineage>
</organism>
<feature type="transmembrane region" description="Helical" evidence="1">
    <location>
        <begin position="61"/>
        <end position="79"/>
    </location>
</feature>
<dbReference type="STRING" id="281362.AT959_12410"/>
<sequence length="160" mass="18178">MFGSWRPADYIEQRVKQYQAWYDKKAVTAKSSYLRMRTTIVLGGVLVPVIVNSAIPYKDLIASVISLAVAAFVALESVYHYREQWKNYRSTEQFLSREQVLFLTGEGGYKEFKWAPAAFIYFVERCEGAIEAENASTLNVMTLAQQEAKPVKTSQAPPHI</sequence>